<dbReference type="OrthoDB" id="337575at2759"/>
<reference evidence="10 12" key="1">
    <citation type="journal article" date="2012" name="Nature">
        <title>Algal genomes reveal evolutionary mosaicism and the fate of nucleomorphs.</title>
        <authorList>
            <consortium name="DOE Joint Genome Institute"/>
            <person name="Curtis B.A."/>
            <person name="Tanifuji G."/>
            <person name="Burki F."/>
            <person name="Gruber A."/>
            <person name="Irimia M."/>
            <person name="Maruyama S."/>
            <person name="Arias M.C."/>
            <person name="Ball S.G."/>
            <person name="Gile G.H."/>
            <person name="Hirakawa Y."/>
            <person name="Hopkins J.F."/>
            <person name="Kuo A."/>
            <person name="Rensing S.A."/>
            <person name="Schmutz J."/>
            <person name="Symeonidi A."/>
            <person name="Elias M."/>
            <person name="Eveleigh R.J."/>
            <person name="Herman E.K."/>
            <person name="Klute M.J."/>
            <person name="Nakayama T."/>
            <person name="Obornik M."/>
            <person name="Reyes-Prieto A."/>
            <person name="Armbrust E.V."/>
            <person name="Aves S.J."/>
            <person name="Beiko R.G."/>
            <person name="Coutinho P."/>
            <person name="Dacks J.B."/>
            <person name="Durnford D.G."/>
            <person name="Fast N.M."/>
            <person name="Green B.R."/>
            <person name="Grisdale C.J."/>
            <person name="Hempel F."/>
            <person name="Henrissat B."/>
            <person name="Hoppner M.P."/>
            <person name="Ishida K."/>
            <person name="Kim E."/>
            <person name="Koreny L."/>
            <person name="Kroth P.G."/>
            <person name="Liu Y."/>
            <person name="Malik S.B."/>
            <person name="Maier U.G."/>
            <person name="McRose D."/>
            <person name="Mock T."/>
            <person name="Neilson J.A."/>
            <person name="Onodera N.T."/>
            <person name="Poole A.M."/>
            <person name="Pritham E.J."/>
            <person name="Richards T.A."/>
            <person name="Rocap G."/>
            <person name="Roy S.W."/>
            <person name="Sarai C."/>
            <person name="Schaack S."/>
            <person name="Shirato S."/>
            <person name="Slamovits C.H."/>
            <person name="Spencer D.F."/>
            <person name="Suzuki S."/>
            <person name="Worden A.Z."/>
            <person name="Zauner S."/>
            <person name="Barry K."/>
            <person name="Bell C."/>
            <person name="Bharti A.K."/>
            <person name="Crow J.A."/>
            <person name="Grimwood J."/>
            <person name="Kramer R."/>
            <person name="Lindquist E."/>
            <person name="Lucas S."/>
            <person name="Salamov A."/>
            <person name="McFadden G.I."/>
            <person name="Lane C.E."/>
            <person name="Keeling P.J."/>
            <person name="Gray M.W."/>
            <person name="Grigoriev I.V."/>
            <person name="Archibald J.M."/>
        </authorList>
    </citation>
    <scope>NUCLEOTIDE SEQUENCE</scope>
    <source>
        <strain evidence="10 12">CCMP2712</strain>
    </source>
</reference>
<protein>
    <recommendedName>
        <fullName evidence="3">RING-type E3 ubiquitin transferase</fullName>
        <ecNumber evidence="3">2.3.2.27</ecNumber>
    </recommendedName>
</protein>
<dbReference type="GO" id="GO:0061630">
    <property type="term" value="F:ubiquitin protein ligase activity"/>
    <property type="evidence" value="ECO:0007669"/>
    <property type="project" value="UniProtKB-EC"/>
</dbReference>
<sequence>MLRPVREAVPNATVRIPRKVIDSDFTCAICMNIISETTIITDCLHRFCADCITQCLRHSKRECPSCRTPVASQRKLVRDADFDTMICKMYRDVSELREIQDVKAAEFAFSDNIKVLS</sequence>
<feature type="non-terminal residue" evidence="10">
    <location>
        <position position="117"/>
    </location>
</feature>
<evidence type="ECO:0000313" key="12">
    <source>
        <dbReference type="Proteomes" id="UP000011087"/>
    </source>
</evidence>
<dbReference type="PROSITE" id="PS50089">
    <property type="entry name" value="ZF_RING_2"/>
    <property type="match status" value="1"/>
</dbReference>
<comment type="catalytic activity">
    <reaction evidence="1">
        <text>S-ubiquitinyl-[E2 ubiquitin-conjugating enzyme]-L-cysteine + [acceptor protein]-L-lysine = [E2 ubiquitin-conjugating enzyme]-L-cysteine + N(6)-ubiquitinyl-[acceptor protein]-L-lysine.</text>
        <dbReference type="EC" id="2.3.2.27"/>
    </reaction>
</comment>
<dbReference type="GO" id="GO:0016567">
    <property type="term" value="P:protein ubiquitination"/>
    <property type="evidence" value="ECO:0007669"/>
    <property type="project" value="UniProtKB-UniPathway"/>
</dbReference>
<keyword evidence="5" id="KW-0479">Metal-binding</keyword>
<dbReference type="InterPro" id="IPR017907">
    <property type="entry name" value="Znf_RING_CS"/>
</dbReference>
<keyword evidence="6 8" id="KW-0863">Zinc-finger</keyword>
<dbReference type="EnsemblProtists" id="EKX50550">
    <property type="protein sequence ID" value="EKX50550"/>
    <property type="gene ID" value="GUITHDRAFT_66750"/>
</dbReference>
<dbReference type="PROSITE" id="PS00518">
    <property type="entry name" value="ZF_RING_1"/>
    <property type="match status" value="1"/>
</dbReference>
<keyword evidence="12" id="KW-1185">Reference proteome</keyword>
<name>L1JQS4_GUITC</name>
<keyword evidence="4" id="KW-0808">Transferase</keyword>
<reference evidence="11" key="3">
    <citation type="submission" date="2016-03" db="UniProtKB">
        <authorList>
            <consortium name="EnsemblProtists"/>
        </authorList>
    </citation>
    <scope>IDENTIFICATION</scope>
</reference>
<dbReference type="InterPro" id="IPR013083">
    <property type="entry name" value="Znf_RING/FYVE/PHD"/>
</dbReference>
<evidence type="ECO:0000256" key="7">
    <source>
        <dbReference type="ARBA" id="ARBA00022833"/>
    </source>
</evidence>
<dbReference type="KEGG" id="gtt:GUITHDRAFT_66750"/>
<dbReference type="PANTHER" id="PTHR46076:SF3">
    <property type="entry name" value="E3 UBIQUITIN-PROTEIN LIGASE RING1"/>
    <property type="match status" value="1"/>
</dbReference>
<evidence type="ECO:0000256" key="8">
    <source>
        <dbReference type="PROSITE-ProRule" id="PRU00175"/>
    </source>
</evidence>
<dbReference type="HOGENOM" id="CLU_145159_0_0_1"/>
<evidence type="ECO:0000256" key="3">
    <source>
        <dbReference type="ARBA" id="ARBA00012483"/>
    </source>
</evidence>
<gene>
    <name evidence="10" type="ORF">GUITHDRAFT_66750</name>
</gene>
<dbReference type="CDD" id="cd16531">
    <property type="entry name" value="RING-HC_RING1-like"/>
    <property type="match status" value="1"/>
</dbReference>
<dbReference type="SUPFAM" id="SSF57850">
    <property type="entry name" value="RING/U-box"/>
    <property type="match status" value="1"/>
</dbReference>
<keyword evidence="7" id="KW-0862">Zinc</keyword>
<dbReference type="EC" id="2.3.2.27" evidence="3"/>
<dbReference type="eggNOG" id="KOG0311">
    <property type="taxonomic scope" value="Eukaryota"/>
</dbReference>
<evidence type="ECO:0000256" key="5">
    <source>
        <dbReference type="ARBA" id="ARBA00022723"/>
    </source>
</evidence>
<dbReference type="PaxDb" id="55529-EKX50550"/>
<dbReference type="GO" id="GO:0031519">
    <property type="term" value="C:PcG protein complex"/>
    <property type="evidence" value="ECO:0007669"/>
    <property type="project" value="TreeGrafter"/>
</dbReference>
<evidence type="ECO:0000256" key="1">
    <source>
        <dbReference type="ARBA" id="ARBA00000900"/>
    </source>
</evidence>
<dbReference type="EMBL" id="JH992978">
    <property type="protein sequence ID" value="EKX50550.1"/>
    <property type="molecule type" value="Genomic_DNA"/>
</dbReference>
<accession>L1JQS4</accession>
<dbReference type="Proteomes" id="UP000011087">
    <property type="component" value="Unassembled WGS sequence"/>
</dbReference>
<dbReference type="GO" id="GO:0003682">
    <property type="term" value="F:chromatin binding"/>
    <property type="evidence" value="ECO:0007669"/>
    <property type="project" value="TreeGrafter"/>
</dbReference>
<dbReference type="Gene3D" id="3.30.40.10">
    <property type="entry name" value="Zinc/RING finger domain, C3HC4 (zinc finger)"/>
    <property type="match status" value="1"/>
</dbReference>
<dbReference type="GO" id="GO:0008270">
    <property type="term" value="F:zinc ion binding"/>
    <property type="evidence" value="ECO:0007669"/>
    <property type="project" value="UniProtKB-KW"/>
</dbReference>
<evidence type="ECO:0000256" key="4">
    <source>
        <dbReference type="ARBA" id="ARBA00022679"/>
    </source>
</evidence>
<dbReference type="GO" id="GO:0000151">
    <property type="term" value="C:ubiquitin ligase complex"/>
    <property type="evidence" value="ECO:0007669"/>
    <property type="project" value="InterPro"/>
</dbReference>
<dbReference type="SMART" id="SM00184">
    <property type="entry name" value="RING"/>
    <property type="match status" value="1"/>
</dbReference>
<reference evidence="12" key="2">
    <citation type="submission" date="2012-11" db="EMBL/GenBank/DDBJ databases">
        <authorList>
            <person name="Kuo A."/>
            <person name="Curtis B.A."/>
            <person name="Tanifuji G."/>
            <person name="Burki F."/>
            <person name="Gruber A."/>
            <person name="Irimia M."/>
            <person name="Maruyama S."/>
            <person name="Arias M.C."/>
            <person name="Ball S.G."/>
            <person name="Gile G.H."/>
            <person name="Hirakawa Y."/>
            <person name="Hopkins J.F."/>
            <person name="Rensing S.A."/>
            <person name="Schmutz J."/>
            <person name="Symeonidi A."/>
            <person name="Elias M."/>
            <person name="Eveleigh R.J."/>
            <person name="Herman E.K."/>
            <person name="Klute M.J."/>
            <person name="Nakayama T."/>
            <person name="Obornik M."/>
            <person name="Reyes-Prieto A."/>
            <person name="Armbrust E.V."/>
            <person name="Aves S.J."/>
            <person name="Beiko R.G."/>
            <person name="Coutinho P."/>
            <person name="Dacks J.B."/>
            <person name="Durnford D.G."/>
            <person name="Fast N.M."/>
            <person name="Green B.R."/>
            <person name="Grisdale C."/>
            <person name="Hempe F."/>
            <person name="Henrissat B."/>
            <person name="Hoppner M.P."/>
            <person name="Ishida K.-I."/>
            <person name="Kim E."/>
            <person name="Koreny L."/>
            <person name="Kroth P.G."/>
            <person name="Liu Y."/>
            <person name="Malik S.-B."/>
            <person name="Maier U.G."/>
            <person name="McRose D."/>
            <person name="Mock T."/>
            <person name="Neilson J.A."/>
            <person name="Onodera N.T."/>
            <person name="Poole A.M."/>
            <person name="Pritham E.J."/>
            <person name="Richards T.A."/>
            <person name="Rocap G."/>
            <person name="Roy S.W."/>
            <person name="Sarai C."/>
            <person name="Schaack S."/>
            <person name="Shirato S."/>
            <person name="Slamovits C.H."/>
            <person name="Spencer D.F."/>
            <person name="Suzuki S."/>
            <person name="Worden A.Z."/>
            <person name="Zauner S."/>
            <person name="Barry K."/>
            <person name="Bell C."/>
            <person name="Bharti A.K."/>
            <person name="Crow J.A."/>
            <person name="Grimwood J."/>
            <person name="Kramer R."/>
            <person name="Lindquist E."/>
            <person name="Lucas S."/>
            <person name="Salamov A."/>
            <person name="McFadden G.I."/>
            <person name="Lane C.E."/>
            <person name="Keeling P.J."/>
            <person name="Gray M.W."/>
            <person name="Grigoriev I.V."/>
            <person name="Archibald J.M."/>
        </authorList>
    </citation>
    <scope>NUCLEOTIDE SEQUENCE</scope>
    <source>
        <strain evidence="12">CCMP2712</strain>
    </source>
</reference>
<dbReference type="InterPro" id="IPR001841">
    <property type="entry name" value="Znf_RING"/>
</dbReference>
<dbReference type="Pfam" id="PF13923">
    <property type="entry name" value="zf-C3HC4_2"/>
    <property type="match status" value="1"/>
</dbReference>
<dbReference type="AlphaFoldDB" id="L1JQS4"/>
<dbReference type="STRING" id="905079.L1JQS4"/>
<dbReference type="UniPathway" id="UPA00143"/>
<dbReference type="PANTHER" id="PTHR46076">
    <property type="entry name" value="E3 UBIQUITIN-PROTEIN LIGASE RING1 / RING 2 FAMILY MEMBER"/>
    <property type="match status" value="1"/>
</dbReference>
<proteinExistence type="predicted"/>
<feature type="domain" description="RING-type" evidence="9">
    <location>
        <begin position="27"/>
        <end position="67"/>
    </location>
</feature>
<evidence type="ECO:0000313" key="10">
    <source>
        <dbReference type="EMBL" id="EKX50550.1"/>
    </source>
</evidence>
<dbReference type="InterPro" id="IPR043540">
    <property type="entry name" value="RING1/RING2"/>
</dbReference>
<evidence type="ECO:0000256" key="6">
    <source>
        <dbReference type="ARBA" id="ARBA00022771"/>
    </source>
</evidence>
<dbReference type="GeneID" id="17307115"/>
<comment type="pathway">
    <text evidence="2">Protein modification; protein ubiquitination.</text>
</comment>
<evidence type="ECO:0000313" key="11">
    <source>
        <dbReference type="EnsemblProtists" id="EKX50550"/>
    </source>
</evidence>
<organism evidence="10">
    <name type="scientific">Guillardia theta (strain CCMP2712)</name>
    <name type="common">Cryptophyte</name>
    <dbReference type="NCBI Taxonomy" id="905079"/>
    <lineage>
        <taxon>Eukaryota</taxon>
        <taxon>Cryptophyceae</taxon>
        <taxon>Pyrenomonadales</taxon>
        <taxon>Geminigeraceae</taxon>
        <taxon>Guillardia</taxon>
    </lineage>
</organism>
<evidence type="ECO:0000259" key="9">
    <source>
        <dbReference type="PROSITE" id="PS50089"/>
    </source>
</evidence>
<dbReference type="RefSeq" id="XP_005837530.1">
    <property type="nucleotide sequence ID" value="XM_005837473.1"/>
</dbReference>
<evidence type="ECO:0000256" key="2">
    <source>
        <dbReference type="ARBA" id="ARBA00004906"/>
    </source>
</evidence>